<comment type="caution">
    <text evidence="9">The sequence shown here is derived from an EMBL/GenBank/DDBJ whole genome shotgun (WGS) entry which is preliminary data.</text>
</comment>
<feature type="compositionally biased region" description="Polar residues" evidence="6">
    <location>
        <begin position="219"/>
        <end position="228"/>
    </location>
</feature>
<keyword evidence="10" id="KW-1185">Reference proteome</keyword>
<dbReference type="Pfam" id="PF12066">
    <property type="entry name" value="SERRATE_Ars2_N"/>
    <property type="match status" value="1"/>
</dbReference>
<feature type="domain" description="SERRATE/Ars2 N-terminal" evidence="8">
    <location>
        <begin position="94"/>
        <end position="203"/>
    </location>
</feature>
<evidence type="ECO:0000256" key="3">
    <source>
        <dbReference type="ARBA" id="ARBA00017364"/>
    </source>
</evidence>
<evidence type="ECO:0000256" key="4">
    <source>
        <dbReference type="ARBA" id="ARBA00023242"/>
    </source>
</evidence>
<dbReference type="SUPFAM" id="SSF54928">
    <property type="entry name" value="RNA-binding domain, RBD"/>
    <property type="match status" value="1"/>
</dbReference>
<evidence type="ECO:0000256" key="5">
    <source>
        <dbReference type="ARBA" id="ARBA00030701"/>
    </source>
</evidence>
<feature type="compositionally biased region" description="Basic and acidic residues" evidence="6">
    <location>
        <begin position="841"/>
        <end position="859"/>
    </location>
</feature>
<comment type="similarity">
    <text evidence="2">Belongs to the ARS2 family.</text>
</comment>
<reference evidence="9 10" key="1">
    <citation type="submission" date="2015-01" db="EMBL/GenBank/DDBJ databases">
        <title>Evolution of Trichinella species and genotypes.</title>
        <authorList>
            <person name="Korhonen P.K."/>
            <person name="Edoardo P."/>
            <person name="Giuseppe L.R."/>
            <person name="Gasser R.B."/>
        </authorList>
    </citation>
    <scope>NUCLEOTIDE SEQUENCE [LARGE SCALE GENOMIC DNA]</scope>
    <source>
        <strain evidence="9">ISS470</strain>
    </source>
</reference>
<sequence length="876" mass="100382">MGDSDDDYDRRRGRDKFMKERSEFQDRRRELNDGRSATSNRDYKSYRLRPEYSPNASRRRRRDWDETADSFSSGRADENSTNDGHTLAPMMTFKQFLSSQDDMISDEEAIQKYQEYKTDYKKQLLHAFFMAHKDREWFRVKYHPEDRAKRFQEHRDAVMRRLEIFMELREKGWLDRLNLDQDNGENLLKFMDAVVIKLEGGTDEDIEQLEKDGEYAELSNDQAKSTANKLEEEGQMEIDDLVDNAENNSTMAEKENVSDKSSELKSDDGEISGHESEKGETGGDLDLKSAKGEGVGLNVERNSGGGPLLLHKTSSIFLRNLAPTITKQELEALFKRYPGFLRVALAEPLPDRRFYRRGWVSFRRDVNVKEICWKITNIRLRDCDLGAIVNRDLSRRIRVTNGIAAHRAVAQSDLRLAATVVQMYDKRYNLWDDDKANENDAPSSSNGRETLDSMMAECGSSKNPLLANISGVLIEEVSAEEEELLGIRMSEVDEDGEVKVTFERDEKLLKVLDTLLLYLRVVHSVDYYNHGEYPYEDEMPNRCGLIHVRGPMVTNGDEPCKVSLSFVNDTITSAVSKIQLLLSQKELLPDEEVVKLGKRDPEKEVEAFVSANCQELAKDKWLCPLSGKKFKGPEFVRKHIFYKHPEKVEEVRIEVEYFNNYLSDPKRPYSPEVRPQMSKYSPSDRIAAQDRFQQHDYNRQNYYNRGGNYRRDYYQRRDYGGSRTTHSGGGGGASGTGGGNRQYDGRRDPRVPITYTDLDAPDECEQKVAESDSSSTTVLECANTATATAVNETTLRIVLTPPPRRHITWASGTVDNENLNRCCIYSKPRKWEESSSESENECEHCRGHVEKRSRPKPPDDSSISGSFDNNPPTSSN</sequence>
<dbReference type="GO" id="GO:0031053">
    <property type="term" value="P:primary miRNA processing"/>
    <property type="evidence" value="ECO:0007669"/>
    <property type="project" value="TreeGrafter"/>
</dbReference>
<dbReference type="InterPro" id="IPR011107">
    <property type="entry name" value="PPI_Ypi1"/>
</dbReference>
<feature type="region of interest" description="Disordered" evidence="6">
    <location>
        <begin position="718"/>
        <end position="747"/>
    </location>
</feature>
<protein>
    <recommendedName>
        <fullName evidence="3">Serrate RNA effector molecule homolog</fullName>
    </recommendedName>
    <alternativeName>
        <fullName evidence="5">Arsenite-resistance protein 2 homolog</fullName>
    </alternativeName>
</protein>
<dbReference type="Proteomes" id="UP000054995">
    <property type="component" value="Unassembled WGS sequence"/>
</dbReference>
<evidence type="ECO:0000256" key="2">
    <source>
        <dbReference type="ARBA" id="ARBA00005407"/>
    </source>
</evidence>
<feature type="compositionally biased region" description="Basic and acidic residues" evidence="6">
    <location>
        <begin position="41"/>
        <end position="50"/>
    </location>
</feature>
<feature type="region of interest" description="Disordered" evidence="6">
    <location>
        <begin position="250"/>
        <end position="289"/>
    </location>
</feature>
<dbReference type="Pfam" id="PF07491">
    <property type="entry name" value="PPI_Ypi1"/>
    <property type="match status" value="1"/>
</dbReference>
<keyword evidence="4" id="KW-0539">Nucleus</keyword>
<evidence type="ECO:0000313" key="10">
    <source>
        <dbReference type="Proteomes" id="UP000054995"/>
    </source>
</evidence>
<dbReference type="GO" id="GO:0003676">
    <property type="term" value="F:nucleic acid binding"/>
    <property type="evidence" value="ECO:0007669"/>
    <property type="project" value="InterPro"/>
</dbReference>
<feature type="compositionally biased region" description="Basic and acidic residues" evidence="6">
    <location>
        <begin position="8"/>
        <end position="33"/>
    </location>
</feature>
<dbReference type="AlphaFoldDB" id="A0A0V1FK86"/>
<feature type="compositionally biased region" description="Basic and acidic residues" evidence="6">
    <location>
        <begin position="252"/>
        <end position="289"/>
    </location>
</feature>
<feature type="compositionally biased region" description="Polar residues" evidence="6">
    <location>
        <begin position="861"/>
        <end position="876"/>
    </location>
</feature>
<evidence type="ECO:0000313" key="9">
    <source>
        <dbReference type="EMBL" id="KRY86293.1"/>
    </source>
</evidence>
<name>A0A0V1FK86_TRIPS</name>
<gene>
    <name evidence="9" type="primary">E01A2.2</name>
    <name evidence="9" type="ORF">T4D_15880</name>
</gene>
<proteinExistence type="inferred from homology"/>
<dbReference type="InterPro" id="IPR035979">
    <property type="entry name" value="RBD_domain_sf"/>
</dbReference>
<dbReference type="GO" id="GO:0004865">
    <property type="term" value="F:protein serine/threonine phosphatase inhibitor activity"/>
    <property type="evidence" value="ECO:0007669"/>
    <property type="project" value="InterPro"/>
</dbReference>
<feature type="region of interest" description="Disordered" evidence="6">
    <location>
        <begin position="829"/>
        <end position="876"/>
    </location>
</feature>
<dbReference type="PANTHER" id="PTHR13165:SF0">
    <property type="entry name" value="SERRATE RNA EFFECTOR MOLECULE HOMOLOG"/>
    <property type="match status" value="1"/>
</dbReference>
<dbReference type="OrthoDB" id="342064at2759"/>
<evidence type="ECO:0000259" key="7">
    <source>
        <dbReference type="Pfam" id="PF04959"/>
    </source>
</evidence>
<feature type="region of interest" description="Disordered" evidence="6">
    <location>
        <begin position="213"/>
        <end position="237"/>
    </location>
</feature>
<accession>A0A0V1FK86</accession>
<evidence type="ECO:0000256" key="1">
    <source>
        <dbReference type="ARBA" id="ARBA00004123"/>
    </source>
</evidence>
<evidence type="ECO:0000256" key="6">
    <source>
        <dbReference type="SAM" id="MobiDB-lite"/>
    </source>
</evidence>
<feature type="compositionally biased region" description="Gly residues" evidence="6">
    <location>
        <begin position="727"/>
        <end position="740"/>
    </location>
</feature>
<dbReference type="InterPro" id="IPR021933">
    <property type="entry name" value="SERRATE/Ars2_N"/>
</dbReference>
<evidence type="ECO:0000259" key="8">
    <source>
        <dbReference type="Pfam" id="PF12066"/>
    </source>
</evidence>
<dbReference type="InterPro" id="IPR007042">
    <property type="entry name" value="SERRATE/Ars2_C"/>
</dbReference>
<comment type="subcellular location">
    <subcellularLocation>
        <location evidence="1">Nucleus</location>
    </subcellularLocation>
</comment>
<dbReference type="PANTHER" id="PTHR13165">
    <property type="entry name" value="ARSENITE-RESISTANCE PROTEIN 2"/>
    <property type="match status" value="1"/>
</dbReference>
<organism evidence="9 10">
    <name type="scientific">Trichinella pseudospiralis</name>
    <name type="common">Parasitic roundworm</name>
    <dbReference type="NCBI Taxonomy" id="6337"/>
    <lineage>
        <taxon>Eukaryota</taxon>
        <taxon>Metazoa</taxon>
        <taxon>Ecdysozoa</taxon>
        <taxon>Nematoda</taxon>
        <taxon>Enoplea</taxon>
        <taxon>Dorylaimia</taxon>
        <taxon>Trichinellida</taxon>
        <taxon>Trichinellidae</taxon>
        <taxon>Trichinella</taxon>
    </lineage>
</organism>
<feature type="compositionally biased region" description="Polar residues" evidence="6">
    <location>
        <begin position="69"/>
        <end position="84"/>
    </location>
</feature>
<feature type="region of interest" description="Disordered" evidence="6">
    <location>
        <begin position="1"/>
        <end position="87"/>
    </location>
</feature>
<dbReference type="EMBL" id="JYDT01000074">
    <property type="protein sequence ID" value="KRY86293.1"/>
    <property type="molecule type" value="Genomic_DNA"/>
</dbReference>
<dbReference type="Pfam" id="PF04959">
    <property type="entry name" value="ARS2"/>
    <property type="match status" value="1"/>
</dbReference>
<dbReference type="InterPro" id="IPR039727">
    <property type="entry name" value="SE/Ars2"/>
</dbReference>
<feature type="domain" description="SERRATE/Ars2 C-terminal" evidence="7">
    <location>
        <begin position="561"/>
        <end position="737"/>
    </location>
</feature>
<dbReference type="GO" id="GO:0016604">
    <property type="term" value="C:nuclear body"/>
    <property type="evidence" value="ECO:0007669"/>
    <property type="project" value="TreeGrafter"/>
</dbReference>